<protein>
    <submittedName>
        <fullName evidence="2">Uncharacterized protein</fullName>
    </submittedName>
</protein>
<name>A0A0J9WH86_FUSO4</name>
<dbReference type="AlphaFoldDB" id="A0A0J9WH86"/>
<dbReference type="VEuPathDB" id="FungiDB:FOXG_18140"/>
<proteinExistence type="predicted"/>
<dbReference type="EMBL" id="DS231697">
    <property type="protein sequence ID" value="KNA96346.1"/>
    <property type="molecule type" value="Genomic_DNA"/>
</dbReference>
<reference evidence="2" key="2">
    <citation type="journal article" date="2010" name="Nature">
        <title>Comparative genomics reveals mobile pathogenicity chromosomes in Fusarium.</title>
        <authorList>
            <person name="Ma L.J."/>
            <person name="van der Does H.C."/>
            <person name="Borkovich K.A."/>
            <person name="Coleman J.J."/>
            <person name="Daboussi M.J."/>
            <person name="Di Pietro A."/>
            <person name="Dufresne M."/>
            <person name="Freitag M."/>
            <person name="Grabherr M."/>
            <person name="Henrissat B."/>
            <person name="Houterman P.M."/>
            <person name="Kang S."/>
            <person name="Shim W.B."/>
            <person name="Woloshuk C."/>
            <person name="Xie X."/>
            <person name="Xu J.R."/>
            <person name="Antoniw J."/>
            <person name="Baker S.E."/>
            <person name="Bluhm B.H."/>
            <person name="Breakspear A."/>
            <person name="Brown D.W."/>
            <person name="Butchko R.A."/>
            <person name="Chapman S."/>
            <person name="Coulson R."/>
            <person name="Coutinho P.M."/>
            <person name="Danchin E.G."/>
            <person name="Diener A."/>
            <person name="Gale L.R."/>
            <person name="Gardiner D.M."/>
            <person name="Goff S."/>
            <person name="Hammond-Kosack K.E."/>
            <person name="Hilburn K."/>
            <person name="Hua-Van A."/>
            <person name="Jonkers W."/>
            <person name="Kazan K."/>
            <person name="Kodira C.D."/>
            <person name="Koehrsen M."/>
            <person name="Kumar L."/>
            <person name="Lee Y.H."/>
            <person name="Li L."/>
            <person name="Manners J.M."/>
            <person name="Miranda-Saavedra D."/>
            <person name="Mukherjee M."/>
            <person name="Park G."/>
            <person name="Park J."/>
            <person name="Park S.Y."/>
            <person name="Proctor R.H."/>
            <person name="Regev A."/>
            <person name="Ruiz-Roldan M.C."/>
            <person name="Sain D."/>
            <person name="Sakthikumar S."/>
            <person name="Sykes S."/>
            <person name="Schwartz D.C."/>
            <person name="Turgeon B.G."/>
            <person name="Wapinski I."/>
            <person name="Yoder O."/>
            <person name="Young S."/>
            <person name="Zeng Q."/>
            <person name="Zhou S."/>
            <person name="Galagan J."/>
            <person name="Cuomo C.A."/>
            <person name="Kistler H.C."/>
            <person name="Rep M."/>
        </authorList>
    </citation>
    <scope>NUCLEOTIDE SEQUENCE [LARGE SCALE GENOMIC DNA]</scope>
    <source>
        <strain evidence="2">4287</strain>
    </source>
</reference>
<evidence type="ECO:0000313" key="3">
    <source>
        <dbReference type="Proteomes" id="UP000009097"/>
    </source>
</evidence>
<evidence type="ECO:0000256" key="1">
    <source>
        <dbReference type="SAM" id="MobiDB-lite"/>
    </source>
</evidence>
<dbReference type="KEGG" id="fox:FOXG_18140"/>
<dbReference type="Proteomes" id="UP000009097">
    <property type="component" value="Unassembled WGS sequence"/>
</dbReference>
<evidence type="ECO:0000313" key="2">
    <source>
        <dbReference type="EMBL" id="KNA96346.1"/>
    </source>
</evidence>
<sequence>MASSANSGGGGSARDLHTHAHTPWQKLANERYFVFVQRS</sequence>
<reference evidence="2" key="1">
    <citation type="submission" date="2007-04" db="EMBL/GenBank/DDBJ databases">
        <authorList>
            <consortium name="The Broad Institute Genome Sequencing Platform"/>
            <person name="Birren B."/>
            <person name="Lander E."/>
            <person name="Galagan J."/>
            <person name="Nusbaum C."/>
            <person name="Devon K."/>
            <person name="Ma L.-J."/>
            <person name="Jaffe D."/>
            <person name="Butler J."/>
            <person name="Alvarez P."/>
            <person name="Gnerre S."/>
            <person name="Grabherr M."/>
            <person name="Kleber M."/>
            <person name="Mauceli E."/>
            <person name="Brockman W."/>
            <person name="MacCallum I.A."/>
            <person name="Young S."/>
            <person name="LaButti K."/>
            <person name="DeCaprio D."/>
            <person name="Crawford M."/>
            <person name="Koehrsen M."/>
            <person name="Engels R."/>
            <person name="Montgomery P."/>
            <person name="Pearson M."/>
            <person name="Howarth C."/>
            <person name="Larson L."/>
            <person name="White J."/>
            <person name="O'Leary S."/>
            <person name="Kodira C."/>
            <person name="Zeng Q."/>
            <person name="Yandava C."/>
            <person name="Alvarado L."/>
            <person name="Kistler C."/>
            <person name="Shim W.-B."/>
            <person name="Kang S."/>
            <person name="Woloshuk C."/>
        </authorList>
    </citation>
    <scope>NUCLEOTIDE SEQUENCE</scope>
    <source>
        <strain evidence="2">4287</strain>
    </source>
</reference>
<dbReference type="RefSeq" id="XP_018234392.1">
    <property type="nucleotide sequence ID" value="XM_018398187.1"/>
</dbReference>
<feature type="region of interest" description="Disordered" evidence="1">
    <location>
        <begin position="1"/>
        <end position="22"/>
    </location>
</feature>
<dbReference type="GeneID" id="28958846"/>
<organism evidence="2 3">
    <name type="scientific">Fusarium oxysporum f. sp. lycopersici (strain 4287 / CBS 123668 / FGSC 9935 / NRRL 34936)</name>
    <name type="common">Fusarium vascular wilt of tomato</name>
    <dbReference type="NCBI Taxonomy" id="426428"/>
    <lineage>
        <taxon>Eukaryota</taxon>
        <taxon>Fungi</taxon>
        <taxon>Dikarya</taxon>
        <taxon>Ascomycota</taxon>
        <taxon>Pezizomycotina</taxon>
        <taxon>Sordariomycetes</taxon>
        <taxon>Hypocreomycetidae</taxon>
        <taxon>Hypocreales</taxon>
        <taxon>Nectriaceae</taxon>
        <taxon>Fusarium</taxon>
        <taxon>Fusarium oxysporum species complex</taxon>
    </lineage>
</organism>
<gene>
    <name evidence="2" type="ORF">FOXG_18140</name>
</gene>
<accession>A0A0J9WH86</accession>